<sequence>MTKTSMDLSELLAKHDQGGFLRNIAEAVLQLLWGPTSKASSAPDAMNAAAIGQAEREAKRFAGVVAFRQIADDETGEVLDEPMILARHGELPSNMADE</sequence>
<gene>
    <name evidence="1" type="ORF">SAMN06297251_112121</name>
</gene>
<dbReference type="EMBL" id="FWXR01000012">
    <property type="protein sequence ID" value="SMC92247.1"/>
    <property type="molecule type" value="Genomic_DNA"/>
</dbReference>
<protein>
    <submittedName>
        <fullName evidence="1">Uncharacterized protein</fullName>
    </submittedName>
</protein>
<dbReference type="STRING" id="937218.SAMN06297251_112121"/>
<dbReference type="AlphaFoldDB" id="A0A1W2D3W1"/>
<dbReference type="Proteomes" id="UP000192656">
    <property type="component" value="Unassembled WGS sequence"/>
</dbReference>
<reference evidence="1 2" key="1">
    <citation type="submission" date="2017-04" db="EMBL/GenBank/DDBJ databases">
        <authorList>
            <person name="Afonso C.L."/>
            <person name="Miller P.J."/>
            <person name="Scott M.A."/>
            <person name="Spackman E."/>
            <person name="Goraichik I."/>
            <person name="Dimitrov K.M."/>
            <person name="Suarez D.L."/>
            <person name="Swayne D.E."/>
        </authorList>
    </citation>
    <scope>NUCLEOTIDE SEQUENCE [LARGE SCALE GENOMIC DNA]</scope>
    <source>
        <strain evidence="1 2">CGMCC 1.10972</strain>
    </source>
</reference>
<keyword evidence="2" id="KW-1185">Reference proteome</keyword>
<evidence type="ECO:0000313" key="2">
    <source>
        <dbReference type="Proteomes" id="UP000192656"/>
    </source>
</evidence>
<organism evidence="1 2">
    <name type="scientific">Fulvimarina manganoxydans</name>
    <dbReference type="NCBI Taxonomy" id="937218"/>
    <lineage>
        <taxon>Bacteria</taxon>
        <taxon>Pseudomonadati</taxon>
        <taxon>Pseudomonadota</taxon>
        <taxon>Alphaproteobacteria</taxon>
        <taxon>Hyphomicrobiales</taxon>
        <taxon>Aurantimonadaceae</taxon>
        <taxon>Fulvimarina</taxon>
    </lineage>
</organism>
<accession>A0A1W2D3W1</accession>
<name>A0A1W2D3W1_9HYPH</name>
<proteinExistence type="predicted"/>
<evidence type="ECO:0000313" key="1">
    <source>
        <dbReference type="EMBL" id="SMC92247.1"/>
    </source>
</evidence>